<keyword evidence="4" id="KW-1185">Reference proteome</keyword>
<feature type="transmembrane region" description="Helical" evidence="1">
    <location>
        <begin position="7"/>
        <end position="24"/>
    </location>
</feature>
<evidence type="ECO:0000259" key="2">
    <source>
        <dbReference type="Pfam" id="PF08378"/>
    </source>
</evidence>
<feature type="transmembrane region" description="Helical" evidence="1">
    <location>
        <begin position="137"/>
        <end position="155"/>
    </location>
</feature>
<organism evidence="3 4">
    <name type="scientific">Tenggerimyces flavus</name>
    <dbReference type="NCBI Taxonomy" id="1708749"/>
    <lineage>
        <taxon>Bacteria</taxon>
        <taxon>Bacillati</taxon>
        <taxon>Actinomycetota</taxon>
        <taxon>Actinomycetes</taxon>
        <taxon>Propionibacteriales</taxon>
        <taxon>Nocardioidaceae</taxon>
        <taxon>Tenggerimyces</taxon>
    </lineage>
</organism>
<dbReference type="Pfam" id="PF08378">
    <property type="entry name" value="NERD"/>
    <property type="match status" value="1"/>
</dbReference>
<name>A0ABV7YPC1_9ACTN</name>
<comment type="caution">
    <text evidence="3">The sequence shown here is derived from an EMBL/GenBank/DDBJ whole genome shotgun (WGS) entry which is preliminary data.</text>
</comment>
<feature type="domain" description="NERD" evidence="2">
    <location>
        <begin position="180"/>
        <end position="230"/>
    </location>
</feature>
<sequence>MRTLRGRLWRLGLGAALVVAILIVAQQDLASTVLAVSGLAIAALLWLGLRRPYVAAAVVSLVLACVAISEITHWIGAQLGSVGPAQVGLVFWIFAFVVVAATWFAQGTGRPSALTIVLAHAVLVLASFAAYIQTAVVPVLAFIVAIAIVSWRAWWSRRRTRKGLDALTLDPLSRNAILRGAERTREALAELDDRVVGPVRLNDLEIEHVVLTGDRTFVVETRQWSGKVERVRLASKGKTAVEAFGLDSDVNELAARTEPVVRAALALARQFGLNGGDIVAVVALWDDVELGEHVVEMRASERRAARRRALPVTYLVKGDHLAEWIRTMD</sequence>
<feature type="transmembrane region" description="Helical" evidence="1">
    <location>
        <begin position="112"/>
        <end position="131"/>
    </location>
</feature>
<reference evidence="4" key="1">
    <citation type="journal article" date="2019" name="Int. J. Syst. Evol. Microbiol.">
        <title>The Global Catalogue of Microorganisms (GCM) 10K type strain sequencing project: providing services to taxonomists for standard genome sequencing and annotation.</title>
        <authorList>
            <consortium name="The Broad Institute Genomics Platform"/>
            <consortium name="The Broad Institute Genome Sequencing Center for Infectious Disease"/>
            <person name="Wu L."/>
            <person name="Ma J."/>
        </authorList>
    </citation>
    <scope>NUCLEOTIDE SEQUENCE [LARGE SCALE GENOMIC DNA]</scope>
    <source>
        <strain evidence="4">CGMCC 4.7241</strain>
    </source>
</reference>
<dbReference type="EMBL" id="JBHRZH010000062">
    <property type="protein sequence ID" value="MFC3766878.1"/>
    <property type="molecule type" value="Genomic_DNA"/>
</dbReference>
<gene>
    <name evidence="3" type="ORF">ACFOUW_39045</name>
</gene>
<keyword evidence="1" id="KW-0472">Membrane</keyword>
<dbReference type="Proteomes" id="UP001595699">
    <property type="component" value="Unassembled WGS sequence"/>
</dbReference>
<feature type="transmembrane region" description="Helical" evidence="1">
    <location>
        <begin position="54"/>
        <end position="75"/>
    </location>
</feature>
<keyword evidence="1" id="KW-0812">Transmembrane</keyword>
<proteinExistence type="predicted"/>
<protein>
    <submittedName>
        <fullName evidence="3">NERD domain-containing protein</fullName>
    </submittedName>
</protein>
<accession>A0ABV7YPC1</accession>
<evidence type="ECO:0000313" key="4">
    <source>
        <dbReference type="Proteomes" id="UP001595699"/>
    </source>
</evidence>
<dbReference type="RefSeq" id="WP_205115998.1">
    <property type="nucleotide sequence ID" value="NZ_JAFBCM010000001.1"/>
</dbReference>
<evidence type="ECO:0000256" key="1">
    <source>
        <dbReference type="SAM" id="Phobius"/>
    </source>
</evidence>
<evidence type="ECO:0000313" key="3">
    <source>
        <dbReference type="EMBL" id="MFC3766878.1"/>
    </source>
</evidence>
<keyword evidence="1" id="KW-1133">Transmembrane helix</keyword>
<dbReference type="InterPro" id="IPR011528">
    <property type="entry name" value="NERD"/>
</dbReference>
<feature type="transmembrane region" description="Helical" evidence="1">
    <location>
        <begin position="30"/>
        <end position="47"/>
    </location>
</feature>
<feature type="transmembrane region" description="Helical" evidence="1">
    <location>
        <begin position="87"/>
        <end position="105"/>
    </location>
</feature>